<comment type="caution">
    <text evidence="1">The sequence shown here is derived from an EMBL/GenBank/DDBJ whole genome shotgun (WGS) entry which is preliminary data.</text>
</comment>
<evidence type="ECO:0000313" key="1">
    <source>
        <dbReference type="EMBL" id="KAJ8025337.1"/>
    </source>
</evidence>
<proteinExistence type="predicted"/>
<dbReference type="EMBL" id="JAIZAY010000018">
    <property type="protein sequence ID" value="KAJ8025337.1"/>
    <property type="molecule type" value="Genomic_DNA"/>
</dbReference>
<dbReference type="AlphaFoldDB" id="A0A9Q1BHT2"/>
<reference evidence="1" key="1">
    <citation type="submission" date="2021-10" db="EMBL/GenBank/DDBJ databases">
        <title>Tropical sea cucumber genome reveals ecological adaptation and Cuvierian tubules defense mechanism.</title>
        <authorList>
            <person name="Chen T."/>
        </authorList>
    </citation>
    <scope>NUCLEOTIDE SEQUENCE</scope>
    <source>
        <strain evidence="1">Nanhai2018</strain>
        <tissue evidence="1">Muscle</tissue>
    </source>
</reference>
<accession>A0A9Q1BHT2</accession>
<sequence length="100" mass="11681">MWKCRHIHSSGLVCFKVWYPWRRPASTQVGEGPCNSRKVKCKVNHMAQPVNLDGEGLSAEHGKHKESVTQNCKEDFLRKNVRFGRTIQLKRGLSYTRHYR</sequence>
<evidence type="ECO:0000313" key="2">
    <source>
        <dbReference type="Proteomes" id="UP001152320"/>
    </source>
</evidence>
<gene>
    <name evidence="1" type="ORF">HOLleu_35520</name>
</gene>
<protein>
    <submittedName>
        <fullName evidence="1">Uncharacterized protein</fullName>
    </submittedName>
</protein>
<name>A0A9Q1BHT2_HOLLE</name>
<dbReference type="Proteomes" id="UP001152320">
    <property type="component" value="Chromosome 18"/>
</dbReference>
<organism evidence="1 2">
    <name type="scientific">Holothuria leucospilota</name>
    <name type="common">Black long sea cucumber</name>
    <name type="synonym">Mertensiothuria leucospilota</name>
    <dbReference type="NCBI Taxonomy" id="206669"/>
    <lineage>
        <taxon>Eukaryota</taxon>
        <taxon>Metazoa</taxon>
        <taxon>Echinodermata</taxon>
        <taxon>Eleutherozoa</taxon>
        <taxon>Echinozoa</taxon>
        <taxon>Holothuroidea</taxon>
        <taxon>Aspidochirotacea</taxon>
        <taxon>Aspidochirotida</taxon>
        <taxon>Holothuriidae</taxon>
        <taxon>Holothuria</taxon>
    </lineage>
</organism>
<keyword evidence="2" id="KW-1185">Reference proteome</keyword>